<feature type="region of interest" description="Disordered" evidence="1">
    <location>
        <begin position="56"/>
        <end position="92"/>
    </location>
</feature>
<evidence type="ECO:0000313" key="3">
    <source>
        <dbReference type="Proteomes" id="UP000464620"/>
    </source>
</evidence>
<protein>
    <submittedName>
        <fullName evidence="2">Uncharacterized protein</fullName>
    </submittedName>
</protein>
<organism evidence="2 3">
    <name type="scientific">Arachis hypogaea</name>
    <name type="common">Peanut</name>
    <dbReference type="NCBI Taxonomy" id="3818"/>
    <lineage>
        <taxon>Eukaryota</taxon>
        <taxon>Viridiplantae</taxon>
        <taxon>Streptophyta</taxon>
        <taxon>Embryophyta</taxon>
        <taxon>Tracheophyta</taxon>
        <taxon>Spermatophyta</taxon>
        <taxon>Magnoliopsida</taxon>
        <taxon>eudicotyledons</taxon>
        <taxon>Gunneridae</taxon>
        <taxon>Pentapetalae</taxon>
        <taxon>rosids</taxon>
        <taxon>fabids</taxon>
        <taxon>Fabales</taxon>
        <taxon>Fabaceae</taxon>
        <taxon>Papilionoideae</taxon>
        <taxon>50 kb inversion clade</taxon>
        <taxon>dalbergioids sensu lato</taxon>
        <taxon>Dalbergieae</taxon>
        <taxon>Pterocarpus clade</taxon>
        <taxon>Arachis</taxon>
    </lineage>
</organism>
<proteinExistence type="predicted"/>
<dbReference type="Proteomes" id="UP000464620">
    <property type="component" value="Chromosome B09"/>
</dbReference>
<accession>A0A6B9V9Q3</accession>
<dbReference type="EMBL" id="CP031001">
    <property type="protein sequence ID" value="QHN77967.1"/>
    <property type="molecule type" value="Genomic_DNA"/>
</dbReference>
<gene>
    <name evidence="2" type="ORF">DS421_19g657430</name>
</gene>
<evidence type="ECO:0000256" key="1">
    <source>
        <dbReference type="SAM" id="MobiDB-lite"/>
    </source>
</evidence>
<dbReference type="AlphaFoldDB" id="A0A6B9V9Q3"/>
<name>A0A6B9V9Q3_ARAHY</name>
<feature type="compositionally biased region" description="Basic and acidic residues" evidence="1">
    <location>
        <begin position="76"/>
        <end position="92"/>
    </location>
</feature>
<reference evidence="2 3" key="1">
    <citation type="submission" date="2020-01" db="EMBL/GenBank/DDBJ databases">
        <title>Genome sequence of Arachis hypogaea, cultivar Shitouqi.</title>
        <authorList>
            <person name="Zhuang W."/>
            <person name="Chen H."/>
            <person name="Varshney R."/>
            <person name="Wang D."/>
            <person name="Ming R."/>
        </authorList>
    </citation>
    <scope>NUCLEOTIDE SEQUENCE [LARGE SCALE GENOMIC DNA]</scope>
    <source>
        <tissue evidence="2">Young leaf</tissue>
    </source>
</reference>
<evidence type="ECO:0000313" key="2">
    <source>
        <dbReference type="EMBL" id="QHN77967.1"/>
    </source>
</evidence>
<sequence length="146" mass="15154">MVVPSSPPPLLAEPSSLACAVASRARGRRAVRESRHVSSVASSHAAAVLLAAAPSLEEEGSPVLSLTEPSPSRGSAKRERTGVREEEGERSEAETVPVTAVCLCHYRPASPRCLAGASVTIVGVLRPPEPPPELLAAFAVAGKVYR</sequence>